<gene>
    <name evidence="12" type="ORF">PV04_04268</name>
</gene>
<dbReference type="AlphaFoldDB" id="A0A0D2FP00"/>
<comment type="similarity">
    <text evidence="2 9">Belongs to the OXA1/ALB3/YidC family.</text>
</comment>
<keyword evidence="5" id="KW-0809">Transit peptide</keyword>
<dbReference type="PANTHER" id="PTHR12428">
    <property type="entry name" value="OXA1"/>
    <property type="match status" value="1"/>
</dbReference>
<name>A0A0D2FP00_9EURO</name>
<sequence length="523" mass="57356">MSMSTGLRLTGRRIHSGQTKLVVGSRDARYFSHHTLISRSAQRPVLHASRLRPVQQTRSFSLFGWGSSKTADELPKTQSPSTSPSPAVDSTASQPTVEPLRTVKATHSTADSPDPSGSGTGELDALQTLENSVLQSQNTTAAAAASDTTDLAAIPEGIGYLKDVCGLDFGWGPTSLMQFLLEHIHITASLSWSASIIAVVFLLRATIYPFAVTASDMTARFQEMSPLIKEIQARSRDALNNNDRTGVLEAQMQMRELKKEGKFAFNKMFRPLLLQFPLGYGAWNLLRSCSNVPVPGFETEHWLWISNLTVGDPYYILPIVTAAMTWVNVTTSAKTQNAQAEMPGMALIRNGFPVITGVFMLFQPAAVQIYFLCNGLFTQLQVTSLQNPAWRRILKLHPLPNQSPKTEGIPSSRMNISPRVINTTGRVTTTSSPTPQPAPSSAQATDRSFIDRGVDSIKAASQQTWRKALGSTKEKAEQKALERKRQAQKDAAARYEAQRRQDLENIRAYRNAAQAGQNGSQKP</sequence>
<reference evidence="12 13" key="1">
    <citation type="submission" date="2015-01" db="EMBL/GenBank/DDBJ databases">
        <title>The Genome Sequence of Capronia semiimmersa CBS27337.</title>
        <authorList>
            <consortium name="The Broad Institute Genomics Platform"/>
            <person name="Cuomo C."/>
            <person name="de Hoog S."/>
            <person name="Gorbushina A."/>
            <person name="Stielow B."/>
            <person name="Teixiera M."/>
            <person name="Abouelleil A."/>
            <person name="Chapman S.B."/>
            <person name="Priest M."/>
            <person name="Young S.K."/>
            <person name="Wortman J."/>
            <person name="Nusbaum C."/>
            <person name="Birren B."/>
        </authorList>
    </citation>
    <scope>NUCLEOTIDE SEQUENCE [LARGE SCALE GENOMIC DNA]</scope>
    <source>
        <strain evidence="12 13">CBS 27337</strain>
    </source>
</reference>
<dbReference type="NCBIfam" id="TIGR03592">
    <property type="entry name" value="yidC_oxa1_cterm"/>
    <property type="match status" value="1"/>
</dbReference>
<keyword evidence="3 9" id="KW-0812">Transmembrane</keyword>
<feature type="region of interest" description="Disordered" evidence="10">
    <location>
        <begin position="104"/>
        <end position="123"/>
    </location>
</feature>
<dbReference type="GO" id="GO:0032977">
    <property type="term" value="F:membrane insertase activity"/>
    <property type="evidence" value="ECO:0007669"/>
    <property type="project" value="InterPro"/>
</dbReference>
<feature type="compositionally biased region" description="Low complexity" evidence="10">
    <location>
        <begin position="76"/>
        <end position="86"/>
    </location>
</feature>
<feature type="region of interest" description="Disordered" evidence="10">
    <location>
        <begin position="465"/>
        <end position="499"/>
    </location>
</feature>
<dbReference type="InterPro" id="IPR028055">
    <property type="entry name" value="YidC/Oxa/ALB_C"/>
</dbReference>
<keyword evidence="7" id="KW-0496">Mitochondrion</keyword>
<evidence type="ECO:0000256" key="2">
    <source>
        <dbReference type="ARBA" id="ARBA00009877"/>
    </source>
</evidence>
<keyword evidence="6" id="KW-1133">Transmembrane helix</keyword>
<evidence type="ECO:0000256" key="9">
    <source>
        <dbReference type="RuleBase" id="RU003945"/>
    </source>
</evidence>
<feature type="domain" description="Membrane insertase YidC/Oxa/ALB C-terminal" evidence="11">
    <location>
        <begin position="192"/>
        <end position="383"/>
    </location>
</feature>
<feature type="compositionally biased region" description="Low complexity" evidence="10">
    <location>
        <begin position="428"/>
        <end position="445"/>
    </location>
</feature>
<feature type="region of interest" description="Disordered" evidence="10">
    <location>
        <begin position="425"/>
        <end position="448"/>
    </location>
</feature>
<evidence type="ECO:0000256" key="5">
    <source>
        <dbReference type="ARBA" id="ARBA00022946"/>
    </source>
</evidence>
<keyword evidence="13" id="KW-1185">Reference proteome</keyword>
<dbReference type="STRING" id="5601.A0A0D2FP00"/>
<evidence type="ECO:0000313" key="12">
    <source>
        <dbReference type="EMBL" id="KIW68315.1"/>
    </source>
</evidence>
<protein>
    <recommendedName>
        <fullName evidence="11">Membrane insertase YidC/Oxa/ALB C-terminal domain-containing protein</fullName>
    </recommendedName>
</protein>
<feature type="compositionally biased region" description="Polar residues" evidence="10">
    <location>
        <begin position="105"/>
        <end position="117"/>
    </location>
</feature>
<evidence type="ECO:0000259" key="11">
    <source>
        <dbReference type="Pfam" id="PF02096"/>
    </source>
</evidence>
<dbReference type="PANTHER" id="PTHR12428:SF66">
    <property type="entry name" value="MITOCHONDRIAL INNER MEMBRANE PROTEIN OXA1L"/>
    <property type="match status" value="1"/>
</dbReference>
<feature type="compositionally biased region" description="Basic and acidic residues" evidence="10">
    <location>
        <begin position="472"/>
        <end position="499"/>
    </location>
</feature>
<dbReference type="Proteomes" id="UP000054266">
    <property type="component" value="Unassembled WGS sequence"/>
</dbReference>
<dbReference type="GO" id="GO:0005743">
    <property type="term" value="C:mitochondrial inner membrane"/>
    <property type="evidence" value="ECO:0007669"/>
    <property type="project" value="UniProtKB-SubCell"/>
</dbReference>
<proteinExistence type="inferred from homology"/>
<dbReference type="GO" id="GO:0032979">
    <property type="term" value="P:protein insertion into mitochondrial inner membrane from matrix"/>
    <property type="evidence" value="ECO:0007669"/>
    <property type="project" value="TreeGrafter"/>
</dbReference>
<keyword evidence="4" id="KW-0999">Mitochondrion inner membrane</keyword>
<evidence type="ECO:0000313" key="13">
    <source>
        <dbReference type="Proteomes" id="UP000054266"/>
    </source>
</evidence>
<evidence type="ECO:0000256" key="7">
    <source>
        <dbReference type="ARBA" id="ARBA00023128"/>
    </source>
</evidence>
<keyword evidence="8" id="KW-0472">Membrane</keyword>
<dbReference type="CDD" id="cd20069">
    <property type="entry name" value="5TM_Oxa1-like"/>
    <property type="match status" value="1"/>
</dbReference>
<dbReference type="Pfam" id="PF02096">
    <property type="entry name" value="60KD_IMP"/>
    <property type="match status" value="1"/>
</dbReference>
<organism evidence="12 13">
    <name type="scientific">Phialophora macrospora</name>
    <dbReference type="NCBI Taxonomy" id="1851006"/>
    <lineage>
        <taxon>Eukaryota</taxon>
        <taxon>Fungi</taxon>
        <taxon>Dikarya</taxon>
        <taxon>Ascomycota</taxon>
        <taxon>Pezizomycotina</taxon>
        <taxon>Eurotiomycetes</taxon>
        <taxon>Chaetothyriomycetidae</taxon>
        <taxon>Chaetothyriales</taxon>
        <taxon>Herpotrichiellaceae</taxon>
        <taxon>Phialophora</taxon>
    </lineage>
</organism>
<dbReference type="EMBL" id="KN846958">
    <property type="protein sequence ID" value="KIW68315.1"/>
    <property type="molecule type" value="Genomic_DNA"/>
</dbReference>
<comment type="subcellular location">
    <subcellularLocation>
        <location evidence="9">Membrane</location>
        <topology evidence="9">Multi-pass membrane protein</topology>
    </subcellularLocation>
    <subcellularLocation>
        <location evidence="1">Mitochondrion inner membrane</location>
        <topology evidence="1">Multi-pass membrane protein</topology>
    </subcellularLocation>
</comment>
<evidence type="ECO:0000256" key="1">
    <source>
        <dbReference type="ARBA" id="ARBA00004448"/>
    </source>
</evidence>
<evidence type="ECO:0000256" key="6">
    <source>
        <dbReference type="ARBA" id="ARBA00022989"/>
    </source>
</evidence>
<evidence type="ECO:0000256" key="3">
    <source>
        <dbReference type="ARBA" id="ARBA00022692"/>
    </source>
</evidence>
<dbReference type="HOGENOM" id="CLU_029282_5_0_1"/>
<evidence type="ECO:0000256" key="10">
    <source>
        <dbReference type="SAM" id="MobiDB-lite"/>
    </source>
</evidence>
<feature type="region of interest" description="Disordered" evidence="10">
    <location>
        <begin position="70"/>
        <end position="97"/>
    </location>
</feature>
<accession>A0A0D2FP00</accession>
<evidence type="ECO:0000256" key="4">
    <source>
        <dbReference type="ARBA" id="ARBA00022792"/>
    </source>
</evidence>
<evidence type="ECO:0000256" key="8">
    <source>
        <dbReference type="ARBA" id="ARBA00023136"/>
    </source>
</evidence>
<dbReference type="InterPro" id="IPR001708">
    <property type="entry name" value="YidC/ALB3/OXA1/COX18"/>
</dbReference>